<accession>A0A834XIQ1</accession>
<proteinExistence type="predicted"/>
<keyword evidence="2" id="KW-1185">Reference proteome</keyword>
<sequence>MAETMTVPLSLSRSDLTLLPLVTQEIYEVKMEIS</sequence>
<dbReference type="EMBL" id="JAAIUW010000001">
    <property type="protein sequence ID" value="KAF7844521.1"/>
    <property type="molecule type" value="Genomic_DNA"/>
</dbReference>
<dbReference type="Proteomes" id="UP000634136">
    <property type="component" value="Unassembled WGS sequence"/>
</dbReference>
<organism evidence="1 2">
    <name type="scientific">Senna tora</name>
    <dbReference type="NCBI Taxonomy" id="362788"/>
    <lineage>
        <taxon>Eukaryota</taxon>
        <taxon>Viridiplantae</taxon>
        <taxon>Streptophyta</taxon>
        <taxon>Embryophyta</taxon>
        <taxon>Tracheophyta</taxon>
        <taxon>Spermatophyta</taxon>
        <taxon>Magnoliopsida</taxon>
        <taxon>eudicotyledons</taxon>
        <taxon>Gunneridae</taxon>
        <taxon>Pentapetalae</taxon>
        <taxon>rosids</taxon>
        <taxon>fabids</taxon>
        <taxon>Fabales</taxon>
        <taxon>Fabaceae</taxon>
        <taxon>Caesalpinioideae</taxon>
        <taxon>Cassia clade</taxon>
        <taxon>Senna</taxon>
    </lineage>
</organism>
<evidence type="ECO:0000313" key="1">
    <source>
        <dbReference type="EMBL" id="KAF7844521.1"/>
    </source>
</evidence>
<protein>
    <submittedName>
        <fullName evidence="1">Uncharacterized protein</fullName>
    </submittedName>
</protein>
<name>A0A834XIQ1_9FABA</name>
<reference evidence="1" key="1">
    <citation type="submission" date="2020-09" db="EMBL/GenBank/DDBJ databases">
        <title>Genome-Enabled Discovery of Anthraquinone Biosynthesis in Senna tora.</title>
        <authorList>
            <person name="Kang S.-H."/>
            <person name="Pandey R.P."/>
            <person name="Lee C.-M."/>
            <person name="Sim J.-S."/>
            <person name="Jeong J.-T."/>
            <person name="Choi B.-S."/>
            <person name="Jung M."/>
            <person name="Ginzburg D."/>
            <person name="Zhao K."/>
            <person name="Won S.Y."/>
            <person name="Oh T.-J."/>
            <person name="Yu Y."/>
            <person name="Kim N.-H."/>
            <person name="Lee O.R."/>
            <person name="Lee T.-H."/>
            <person name="Bashyal P."/>
            <person name="Kim T.-S."/>
            <person name="Lee W.-H."/>
            <person name="Kawkins C."/>
            <person name="Kim C.-K."/>
            <person name="Kim J.S."/>
            <person name="Ahn B.O."/>
            <person name="Rhee S.Y."/>
            <person name="Sohng J.K."/>
        </authorList>
    </citation>
    <scope>NUCLEOTIDE SEQUENCE</scope>
    <source>
        <tissue evidence="1">Leaf</tissue>
    </source>
</reference>
<dbReference type="AlphaFoldDB" id="A0A834XIQ1"/>
<comment type="caution">
    <text evidence="1">The sequence shown here is derived from an EMBL/GenBank/DDBJ whole genome shotgun (WGS) entry which is preliminary data.</text>
</comment>
<gene>
    <name evidence="1" type="ORF">G2W53_001426</name>
</gene>
<evidence type="ECO:0000313" key="2">
    <source>
        <dbReference type="Proteomes" id="UP000634136"/>
    </source>
</evidence>